<dbReference type="Pfam" id="PF01694">
    <property type="entry name" value="Rhomboid"/>
    <property type="match status" value="1"/>
</dbReference>
<dbReference type="PANTHER" id="PTHR43731:SF14">
    <property type="entry name" value="PRESENILIN-ASSOCIATED RHOMBOID-LIKE PROTEIN, MITOCHONDRIAL"/>
    <property type="match status" value="1"/>
</dbReference>
<reference evidence="10" key="1">
    <citation type="submission" date="2015-09" db="EMBL/GenBank/DDBJ databases">
        <authorList>
            <person name="Wibberg D."/>
        </authorList>
    </citation>
    <scope>NUCLEOTIDE SEQUENCE [LARGE SCALE GENOMIC DNA]</scope>
    <source>
        <strain evidence="10">SD1D</strain>
    </source>
</reference>
<dbReference type="KEGG" id="hsd:SD1D_0053"/>
<feature type="transmembrane region" description="Helical" evidence="7">
    <location>
        <begin position="241"/>
        <end position="260"/>
    </location>
</feature>
<keyword evidence="3 7" id="KW-0812">Transmembrane</keyword>
<organism evidence="9 10">
    <name type="scientific">Herbinix luporum</name>
    <dbReference type="NCBI Taxonomy" id="1679721"/>
    <lineage>
        <taxon>Bacteria</taxon>
        <taxon>Bacillati</taxon>
        <taxon>Bacillota</taxon>
        <taxon>Clostridia</taxon>
        <taxon>Lachnospirales</taxon>
        <taxon>Lachnospiraceae</taxon>
        <taxon>Herbinix</taxon>
    </lineage>
</organism>
<evidence type="ECO:0000256" key="7">
    <source>
        <dbReference type="SAM" id="Phobius"/>
    </source>
</evidence>
<dbReference type="Proteomes" id="UP000196053">
    <property type="component" value="Chromosome I"/>
</dbReference>
<evidence type="ECO:0000313" key="9">
    <source>
        <dbReference type="EMBL" id="CUH91616.1"/>
    </source>
</evidence>
<comment type="subcellular location">
    <subcellularLocation>
        <location evidence="1">Membrane</location>
        <topology evidence="1">Multi-pass membrane protein</topology>
    </subcellularLocation>
</comment>
<dbReference type="RefSeq" id="WP_058257072.1">
    <property type="nucleotide sequence ID" value="NZ_DUPS01000020.1"/>
</dbReference>
<dbReference type="PANTHER" id="PTHR43731">
    <property type="entry name" value="RHOMBOID PROTEASE"/>
    <property type="match status" value="1"/>
</dbReference>
<dbReference type="EMBL" id="LN879430">
    <property type="protein sequence ID" value="CUH91616.1"/>
    <property type="molecule type" value="Genomic_DNA"/>
</dbReference>
<feature type="transmembrane region" description="Helical" evidence="7">
    <location>
        <begin position="323"/>
        <end position="340"/>
    </location>
</feature>
<keyword evidence="6 7" id="KW-0472">Membrane</keyword>
<evidence type="ECO:0000256" key="3">
    <source>
        <dbReference type="ARBA" id="ARBA00022692"/>
    </source>
</evidence>
<dbReference type="AlphaFoldDB" id="A0A0K8J1T2"/>
<feature type="transmembrane region" description="Helical" evidence="7">
    <location>
        <begin position="300"/>
        <end position="317"/>
    </location>
</feature>
<feature type="transmembrane region" description="Helical" evidence="7">
    <location>
        <begin position="266"/>
        <end position="288"/>
    </location>
</feature>
<protein>
    <recommendedName>
        <fullName evidence="8">Peptidase S54 rhomboid domain-containing protein</fullName>
    </recommendedName>
</protein>
<keyword evidence="10" id="KW-1185">Reference proteome</keyword>
<accession>A0A0K8J1T2</accession>
<feature type="domain" description="Peptidase S54 rhomboid" evidence="8">
    <location>
        <begin position="200"/>
        <end position="339"/>
    </location>
</feature>
<evidence type="ECO:0000256" key="4">
    <source>
        <dbReference type="ARBA" id="ARBA00022801"/>
    </source>
</evidence>
<dbReference type="InterPro" id="IPR022764">
    <property type="entry name" value="Peptidase_S54_rhomboid_dom"/>
</dbReference>
<evidence type="ECO:0000256" key="1">
    <source>
        <dbReference type="ARBA" id="ARBA00004141"/>
    </source>
</evidence>
<keyword evidence="4" id="KW-0378">Hydrolase</keyword>
<dbReference type="Gene3D" id="1.20.1540.10">
    <property type="entry name" value="Rhomboid-like"/>
    <property type="match status" value="1"/>
</dbReference>
<name>A0A0K8J1T2_9FIRM</name>
<dbReference type="SUPFAM" id="SSF144091">
    <property type="entry name" value="Rhomboid-like"/>
    <property type="match status" value="1"/>
</dbReference>
<sequence>MKIEDGIIKQLADQGYLKLNIKISNMDLFYRADAFSTDIVLLLRVISGKEITVEEYKLIINNVKNHFTQAGFSDIHLLGLIITAMPKKAKQYCLEEDDHFIIDLWNRQLIVYENQSPYFSELISIVEDIIHDLSYDTGINKKGYYKDDNRKVQWITLFNTLFIVINIIIYLLVHHTSILGETDFVLHRGALSWYLIKEKGEHYRILSSMFLHSDFEHLANNMLVLFFVGDNLERAVGKIKYLIIYFGSGIIAGLSSISYNMLKREFVMSIGASGAIFGIVGAMGYILLINKGRVKNTSSIQIVLFTVFSLYGGVANANIDNVAHIGGFIGGVILAFLLYGKPKRQMEAKGGYTYQSGQEED</sequence>
<dbReference type="GO" id="GO:0004252">
    <property type="term" value="F:serine-type endopeptidase activity"/>
    <property type="evidence" value="ECO:0007669"/>
    <property type="project" value="InterPro"/>
</dbReference>
<comment type="similarity">
    <text evidence="2">Belongs to the peptidase S54 family.</text>
</comment>
<keyword evidence="5 7" id="KW-1133">Transmembrane helix</keyword>
<evidence type="ECO:0000256" key="2">
    <source>
        <dbReference type="ARBA" id="ARBA00009045"/>
    </source>
</evidence>
<evidence type="ECO:0000256" key="6">
    <source>
        <dbReference type="ARBA" id="ARBA00023136"/>
    </source>
</evidence>
<dbReference type="InterPro" id="IPR050925">
    <property type="entry name" value="Rhomboid_protease_S54"/>
</dbReference>
<evidence type="ECO:0000313" key="10">
    <source>
        <dbReference type="Proteomes" id="UP000196053"/>
    </source>
</evidence>
<proteinExistence type="inferred from homology"/>
<evidence type="ECO:0000259" key="8">
    <source>
        <dbReference type="Pfam" id="PF01694"/>
    </source>
</evidence>
<dbReference type="GO" id="GO:0016020">
    <property type="term" value="C:membrane"/>
    <property type="evidence" value="ECO:0007669"/>
    <property type="project" value="UniProtKB-SubCell"/>
</dbReference>
<dbReference type="OrthoDB" id="9813074at2"/>
<evidence type="ECO:0000256" key="5">
    <source>
        <dbReference type="ARBA" id="ARBA00022989"/>
    </source>
</evidence>
<gene>
    <name evidence="9" type="ORF">SD1D_0053</name>
</gene>
<feature type="transmembrane region" description="Helical" evidence="7">
    <location>
        <begin position="152"/>
        <end position="173"/>
    </location>
</feature>
<dbReference type="InterPro" id="IPR035952">
    <property type="entry name" value="Rhomboid-like_sf"/>
</dbReference>